<proteinExistence type="inferred from homology"/>
<dbReference type="GO" id="GO:0006417">
    <property type="term" value="P:regulation of translation"/>
    <property type="evidence" value="ECO:0007669"/>
    <property type="project" value="UniProtKB-ARBA"/>
</dbReference>
<dbReference type="OMA" id="TEFCLFR"/>
<dbReference type="Gene3D" id="1.25.40.180">
    <property type="match status" value="1"/>
</dbReference>
<dbReference type="CDD" id="cd11560">
    <property type="entry name" value="W2_eIF5C_like"/>
    <property type="match status" value="1"/>
</dbReference>
<dbReference type="InterPro" id="IPR057397">
    <property type="entry name" value="HEAT_5MP1_2"/>
</dbReference>
<organism evidence="4 5">
    <name type="scientific">Strigamia maritima</name>
    <name type="common">European centipede</name>
    <name type="synonym">Geophilus maritimus</name>
    <dbReference type="NCBI Taxonomy" id="126957"/>
    <lineage>
        <taxon>Eukaryota</taxon>
        <taxon>Metazoa</taxon>
        <taxon>Ecdysozoa</taxon>
        <taxon>Arthropoda</taxon>
        <taxon>Myriapoda</taxon>
        <taxon>Chilopoda</taxon>
        <taxon>Pleurostigmophora</taxon>
        <taxon>Geophilomorpha</taxon>
        <taxon>Linotaeniidae</taxon>
        <taxon>Strigamia</taxon>
    </lineage>
</organism>
<dbReference type="AlphaFoldDB" id="T1IZF4"/>
<evidence type="ECO:0000256" key="1">
    <source>
        <dbReference type="ARBA" id="ARBA00008151"/>
    </source>
</evidence>
<dbReference type="STRING" id="126957.T1IZF4"/>
<dbReference type="Proteomes" id="UP000014500">
    <property type="component" value="Unassembled WGS sequence"/>
</dbReference>
<dbReference type="SUPFAM" id="SSF48371">
    <property type="entry name" value="ARM repeat"/>
    <property type="match status" value="1"/>
</dbReference>
<comment type="similarity">
    <text evidence="1">Belongs to the BZW family.</text>
</comment>
<dbReference type="InterPro" id="IPR003307">
    <property type="entry name" value="W2_domain"/>
</dbReference>
<reference evidence="5" key="1">
    <citation type="submission" date="2011-05" db="EMBL/GenBank/DDBJ databases">
        <authorList>
            <person name="Richards S.R."/>
            <person name="Qu J."/>
            <person name="Jiang H."/>
            <person name="Jhangiani S.N."/>
            <person name="Agravi P."/>
            <person name="Goodspeed R."/>
            <person name="Gross S."/>
            <person name="Mandapat C."/>
            <person name="Jackson L."/>
            <person name="Mathew T."/>
            <person name="Pu L."/>
            <person name="Thornton R."/>
            <person name="Saada N."/>
            <person name="Wilczek-Boney K.B."/>
            <person name="Lee S."/>
            <person name="Kovar C."/>
            <person name="Wu Y."/>
            <person name="Scherer S.E."/>
            <person name="Worley K.C."/>
            <person name="Muzny D.M."/>
            <person name="Gibbs R."/>
        </authorList>
    </citation>
    <scope>NUCLEOTIDE SEQUENCE</scope>
    <source>
        <strain evidence="5">Brora</strain>
    </source>
</reference>
<dbReference type="GO" id="GO:0005737">
    <property type="term" value="C:cytoplasm"/>
    <property type="evidence" value="ECO:0007669"/>
    <property type="project" value="TreeGrafter"/>
</dbReference>
<accession>T1IZF4</accession>
<dbReference type="PhylomeDB" id="T1IZF4"/>
<dbReference type="EnsemblMetazoa" id="SMAR006628-RA">
    <property type="protein sequence ID" value="SMAR006628-PA"/>
    <property type="gene ID" value="SMAR006628"/>
</dbReference>
<name>T1IZF4_STRMM</name>
<dbReference type="SMART" id="SM00515">
    <property type="entry name" value="eIF5C"/>
    <property type="match status" value="1"/>
</dbReference>
<evidence type="ECO:0000313" key="4">
    <source>
        <dbReference type="EnsemblMetazoa" id="SMAR006628-PA"/>
    </source>
</evidence>
<evidence type="ECO:0000256" key="2">
    <source>
        <dbReference type="SAM" id="MobiDB-lite"/>
    </source>
</evidence>
<dbReference type="InterPro" id="IPR016024">
    <property type="entry name" value="ARM-type_fold"/>
</dbReference>
<dbReference type="eggNOG" id="KOG2297">
    <property type="taxonomic scope" value="Eukaryota"/>
</dbReference>
<evidence type="ECO:0000259" key="3">
    <source>
        <dbReference type="PROSITE" id="PS51363"/>
    </source>
</evidence>
<dbReference type="InterPro" id="IPR051245">
    <property type="entry name" value="eIF5-mimic_regulator"/>
</dbReference>
<dbReference type="Pfam" id="PF02020">
    <property type="entry name" value="W2"/>
    <property type="match status" value="1"/>
</dbReference>
<dbReference type="PANTHER" id="PTHR14208:SF2">
    <property type="entry name" value="PROTEIN KRASAVIETZ"/>
    <property type="match status" value="1"/>
</dbReference>
<reference evidence="4" key="2">
    <citation type="submission" date="2015-02" db="UniProtKB">
        <authorList>
            <consortium name="EnsemblMetazoa"/>
        </authorList>
    </citation>
    <scope>IDENTIFICATION</scope>
</reference>
<dbReference type="FunFam" id="1.25.40.180:FF:000006">
    <property type="entry name" value="Basic leucine zipper and W2 domain-containing protein 1"/>
    <property type="match status" value="1"/>
</dbReference>
<evidence type="ECO:0000313" key="5">
    <source>
        <dbReference type="Proteomes" id="UP000014500"/>
    </source>
</evidence>
<dbReference type="HOGENOM" id="CLU_032849_0_1_1"/>
<dbReference type="GO" id="GO:0016020">
    <property type="term" value="C:membrane"/>
    <property type="evidence" value="ECO:0007669"/>
    <property type="project" value="TreeGrafter"/>
</dbReference>
<dbReference type="PROSITE" id="PS51363">
    <property type="entry name" value="W2"/>
    <property type="match status" value="1"/>
</dbReference>
<dbReference type="Pfam" id="PF25504">
    <property type="entry name" value="HEAT_5MP1_2"/>
    <property type="match status" value="1"/>
</dbReference>
<protein>
    <recommendedName>
        <fullName evidence="3">W2 domain-containing protein</fullName>
    </recommendedName>
</protein>
<feature type="region of interest" description="Disordered" evidence="2">
    <location>
        <begin position="1"/>
        <end position="26"/>
    </location>
</feature>
<feature type="domain" description="W2" evidence="3">
    <location>
        <begin position="251"/>
        <end position="418"/>
    </location>
</feature>
<dbReference type="EMBL" id="JH431714">
    <property type="status" value="NOT_ANNOTATED_CDS"/>
    <property type="molecule type" value="Genomic_DNA"/>
</dbReference>
<keyword evidence="5" id="KW-1185">Reference proteome</keyword>
<dbReference type="PANTHER" id="PTHR14208">
    <property type="entry name" value="BASIC LEUCINE ZIPPER AND W2 DOMAIN-CONTAINING PROTEIN"/>
    <property type="match status" value="1"/>
</dbReference>
<sequence length="422" mass="48431">MSQKVEKPSLSGQRLKTRKRDEKEKYDPAGFRDSILQGLFEAGTDLDAVTKFLDAAGSKLDYRRYGETLFDILIAGGILEPGGSIIQDADPNKISRTEVCVFCAPDDSDALKGYTNVFYKLIRRYKYLEKMFEDEMKKVLLFLKGYGEIERHKLAIVTALLLTNALIPAAVLGSLFHENLVKDGIALDFVIEVFQIWINEKDIGSLTTALRKAGLENRLMDFFPINKRSFEAFERTFKDKGLGQLVEFQKAQENAGFKRELQKQLTMMIRRGDSSKDIITSVREYVVKYAVPDQEIVVLIWNTIMGAVEWNKKEELVADQALKHLKLYSPLLTSFTTQDRSELALIIKVQEFCFENMNFMKVFSKIVVLFYKTEVLSEDVILKWYNEAHSTKGKSVFLEQMKKFVEWLKNAEEESESGEDDD</sequence>
<dbReference type="InterPro" id="IPR043510">
    <property type="entry name" value="W2_5MP1/2"/>
</dbReference>